<organism evidence="2 3">
    <name type="scientific">Ananas comosus</name>
    <name type="common">Pineapple</name>
    <name type="synonym">Ananas ananas</name>
    <dbReference type="NCBI Taxonomy" id="4615"/>
    <lineage>
        <taxon>Eukaryota</taxon>
        <taxon>Viridiplantae</taxon>
        <taxon>Streptophyta</taxon>
        <taxon>Embryophyta</taxon>
        <taxon>Tracheophyta</taxon>
        <taxon>Spermatophyta</taxon>
        <taxon>Magnoliopsida</taxon>
        <taxon>Liliopsida</taxon>
        <taxon>Poales</taxon>
        <taxon>Bromeliaceae</taxon>
        <taxon>Bromelioideae</taxon>
        <taxon>Ananas</taxon>
    </lineage>
</organism>
<sequence>MENPNFGSPSLSADLPATPLHICPSRARTTAAGRCSGRRKTPPPSPSSPILHPPRLSVLRKSPFGSGLQSLAEASPPATSPPAPPSTRVAGAAMTRYSRPDPERAEPGRPLPPRTAAARDLMGDLPGDRCHLRVRPEWPPPPLLLFAVSPSEIWPWVAKSLSPGSPLSRIGRAASHRPPTTALRRPELPHPSSWRPAAAPSSCGRAGSVQAEPHPAPPPPPSAASRREHRLRLAGRTRSPSATPPPELPIGRTWLVLFSGWVSRASVPVVAATSRRLTTRAPAFLRRHKPLAAGAPAVRPAPANLAPPSSGKFSLKFPVHCLTFRSLVR</sequence>
<dbReference type="GeneID" id="109723310"/>
<reference evidence="2" key="1">
    <citation type="journal article" date="2015" name="Nat. Genet.">
        <title>The pineapple genome and the evolution of CAM photosynthesis.</title>
        <authorList>
            <person name="Ming R."/>
            <person name="VanBuren R."/>
            <person name="Wai C.M."/>
            <person name="Tang H."/>
            <person name="Schatz M.C."/>
            <person name="Bowers J.E."/>
            <person name="Lyons E."/>
            <person name="Wang M.L."/>
            <person name="Chen J."/>
            <person name="Biggers E."/>
            <person name="Zhang J."/>
            <person name="Huang L."/>
            <person name="Zhang L."/>
            <person name="Miao W."/>
            <person name="Zhang J."/>
            <person name="Ye Z."/>
            <person name="Miao C."/>
            <person name="Lin Z."/>
            <person name="Wang H."/>
            <person name="Zhou H."/>
            <person name="Yim W.C."/>
            <person name="Priest H.D."/>
            <person name="Zheng C."/>
            <person name="Woodhouse M."/>
            <person name="Edger P.P."/>
            <person name="Guyot R."/>
            <person name="Guo H.B."/>
            <person name="Guo H."/>
            <person name="Zheng G."/>
            <person name="Singh R."/>
            <person name="Sharma A."/>
            <person name="Min X."/>
            <person name="Zheng Y."/>
            <person name="Lee H."/>
            <person name="Gurtowski J."/>
            <person name="Sedlazeck F.J."/>
            <person name="Harkess A."/>
            <person name="McKain M.R."/>
            <person name="Liao Z."/>
            <person name="Fang J."/>
            <person name="Liu J."/>
            <person name="Zhang X."/>
            <person name="Zhang Q."/>
            <person name="Hu W."/>
            <person name="Qin Y."/>
            <person name="Wang K."/>
            <person name="Chen L.Y."/>
            <person name="Shirley N."/>
            <person name="Lin Y.R."/>
            <person name="Liu L.Y."/>
            <person name="Hernandez A.G."/>
            <person name="Wright C.L."/>
            <person name="Bulone V."/>
            <person name="Tuskan G.A."/>
            <person name="Heath K."/>
            <person name="Zee F."/>
            <person name="Moore P.H."/>
            <person name="Sunkar R."/>
            <person name="Leebens-Mack J.H."/>
            <person name="Mockler T."/>
            <person name="Bennetzen J.L."/>
            <person name="Freeling M."/>
            <person name="Sankoff D."/>
            <person name="Paterson A.H."/>
            <person name="Zhu X."/>
            <person name="Yang X."/>
            <person name="Smith J.A."/>
            <person name="Cushman J.C."/>
            <person name="Paull R.E."/>
            <person name="Yu Q."/>
        </authorList>
    </citation>
    <scope>NUCLEOTIDE SEQUENCE [LARGE SCALE GENOMIC DNA]</scope>
    <source>
        <strain evidence="2">cv. F153</strain>
    </source>
</reference>
<feature type="compositionally biased region" description="Polar residues" evidence="1">
    <location>
        <begin position="1"/>
        <end position="11"/>
    </location>
</feature>
<feature type="region of interest" description="Disordered" evidence="1">
    <location>
        <begin position="165"/>
        <end position="229"/>
    </location>
</feature>
<gene>
    <name evidence="3" type="primary">LOC109723310</name>
</gene>
<name>A0A6P5GMF8_ANACO</name>
<proteinExistence type="predicted"/>
<reference evidence="3" key="2">
    <citation type="submission" date="2025-08" db="UniProtKB">
        <authorList>
            <consortium name="RefSeq"/>
        </authorList>
    </citation>
    <scope>IDENTIFICATION</scope>
    <source>
        <tissue evidence="3">Leaf</tissue>
    </source>
</reference>
<dbReference type="AlphaFoldDB" id="A0A6P5GMF8"/>
<protein>
    <submittedName>
        <fullName evidence="3">Formin-like protein 5</fullName>
    </submittedName>
</protein>
<evidence type="ECO:0000313" key="3">
    <source>
        <dbReference type="RefSeq" id="XP_020107228.1"/>
    </source>
</evidence>
<evidence type="ECO:0000313" key="2">
    <source>
        <dbReference type="Proteomes" id="UP000515123"/>
    </source>
</evidence>
<accession>A0A6P5GMF8</accession>
<evidence type="ECO:0000256" key="1">
    <source>
        <dbReference type="SAM" id="MobiDB-lite"/>
    </source>
</evidence>
<dbReference type="RefSeq" id="XP_020107228.1">
    <property type="nucleotide sequence ID" value="XM_020251639.1"/>
</dbReference>
<feature type="compositionally biased region" description="Low complexity" evidence="1">
    <location>
        <begin position="190"/>
        <end position="202"/>
    </location>
</feature>
<feature type="region of interest" description="Disordered" evidence="1">
    <location>
        <begin position="1"/>
        <end position="127"/>
    </location>
</feature>
<dbReference type="Proteomes" id="UP000515123">
    <property type="component" value="Linkage group 17"/>
</dbReference>
<feature type="compositionally biased region" description="Low complexity" evidence="1">
    <location>
        <begin position="48"/>
        <end position="57"/>
    </location>
</feature>
<keyword evidence="2" id="KW-1185">Reference proteome</keyword>
<feature type="compositionally biased region" description="Basic and acidic residues" evidence="1">
    <location>
        <begin position="98"/>
        <end position="107"/>
    </location>
</feature>